<feature type="transmembrane region" description="Helical" evidence="1">
    <location>
        <begin position="48"/>
        <end position="68"/>
    </location>
</feature>
<evidence type="ECO:0000313" key="2">
    <source>
        <dbReference type="EMBL" id="PPQ74627.1"/>
    </source>
</evidence>
<accession>A0A409W7X9</accession>
<proteinExistence type="predicted"/>
<organism evidence="2 3">
    <name type="scientific">Panaeolus cyanescens</name>
    <dbReference type="NCBI Taxonomy" id="181874"/>
    <lineage>
        <taxon>Eukaryota</taxon>
        <taxon>Fungi</taxon>
        <taxon>Dikarya</taxon>
        <taxon>Basidiomycota</taxon>
        <taxon>Agaricomycotina</taxon>
        <taxon>Agaricomycetes</taxon>
        <taxon>Agaricomycetidae</taxon>
        <taxon>Agaricales</taxon>
        <taxon>Agaricineae</taxon>
        <taxon>Galeropsidaceae</taxon>
        <taxon>Panaeolus</taxon>
    </lineage>
</organism>
<feature type="transmembrane region" description="Helical" evidence="1">
    <location>
        <begin position="135"/>
        <end position="154"/>
    </location>
</feature>
<evidence type="ECO:0008006" key="4">
    <source>
        <dbReference type="Google" id="ProtNLM"/>
    </source>
</evidence>
<reference evidence="2 3" key="1">
    <citation type="journal article" date="2018" name="Evol. Lett.">
        <title>Horizontal gene cluster transfer increased hallucinogenic mushroom diversity.</title>
        <authorList>
            <person name="Reynolds H.T."/>
            <person name="Vijayakumar V."/>
            <person name="Gluck-Thaler E."/>
            <person name="Korotkin H.B."/>
            <person name="Matheny P.B."/>
            <person name="Slot J.C."/>
        </authorList>
    </citation>
    <scope>NUCLEOTIDE SEQUENCE [LARGE SCALE GENOMIC DNA]</scope>
    <source>
        <strain evidence="2 3">2629</strain>
    </source>
</reference>
<comment type="caution">
    <text evidence="2">The sequence shown here is derived from an EMBL/GenBank/DDBJ whole genome shotgun (WGS) entry which is preliminary data.</text>
</comment>
<evidence type="ECO:0000256" key="1">
    <source>
        <dbReference type="SAM" id="Phobius"/>
    </source>
</evidence>
<keyword evidence="3" id="KW-1185">Reference proteome</keyword>
<name>A0A409W7X9_9AGAR</name>
<evidence type="ECO:0000313" key="3">
    <source>
        <dbReference type="Proteomes" id="UP000284842"/>
    </source>
</evidence>
<keyword evidence="1" id="KW-0472">Membrane</keyword>
<gene>
    <name evidence="2" type="ORF">CVT24_004175</name>
</gene>
<dbReference type="EMBL" id="NHTK01005739">
    <property type="protein sequence ID" value="PPQ74627.1"/>
    <property type="molecule type" value="Genomic_DNA"/>
</dbReference>
<sequence length="237" mass="25896">MKYLYITRIAVLSFCIVLGLPAFGLIIHWTQASNTGPNPVTLDFEAVGLLAGILSVLMLPVMLVLPIFRKNVFFLNIIFELGAMLVLWTLWMTTAILVIQWSDVLFPPPSDTCNFISAVTSGFCREFFAIKGLTVTIFVIAMLYFIALLIFALVSQSRGTPVWKACVADLDANNKPPAQNNFTLDAYSPPQAAPATPYSNPMVSSNYQATVLPNPSTTGVATPLVQPQSHMPNLPQV</sequence>
<keyword evidence="1" id="KW-0812">Transmembrane</keyword>
<protein>
    <recommendedName>
        <fullName evidence="4">MARVEL domain-containing protein</fullName>
    </recommendedName>
</protein>
<dbReference type="AlphaFoldDB" id="A0A409W7X9"/>
<dbReference type="STRING" id="181874.A0A409W7X9"/>
<dbReference type="OrthoDB" id="3364107at2759"/>
<feature type="transmembrane region" description="Helical" evidence="1">
    <location>
        <begin position="77"/>
        <end position="101"/>
    </location>
</feature>
<dbReference type="Proteomes" id="UP000284842">
    <property type="component" value="Unassembled WGS sequence"/>
</dbReference>
<dbReference type="InParanoid" id="A0A409W7X9"/>
<keyword evidence="1" id="KW-1133">Transmembrane helix</keyword>